<protein>
    <submittedName>
        <fullName evidence="1">Uncharacterized protein</fullName>
    </submittedName>
</protein>
<name>A0A7D9E7Y6_PARCT</name>
<organism evidence="1 2">
    <name type="scientific">Paramuricea clavata</name>
    <name type="common">Red gorgonian</name>
    <name type="synonym">Violescent sea-whip</name>
    <dbReference type="NCBI Taxonomy" id="317549"/>
    <lineage>
        <taxon>Eukaryota</taxon>
        <taxon>Metazoa</taxon>
        <taxon>Cnidaria</taxon>
        <taxon>Anthozoa</taxon>
        <taxon>Octocorallia</taxon>
        <taxon>Malacalcyonacea</taxon>
        <taxon>Plexauridae</taxon>
        <taxon>Paramuricea</taxon>
    </lineage>
</organism>
<dbReference type="EMBL" id="CACRXK020004204">
    <property type="protein sequence ID" value="CAB4001906.1"/>
    <property type="molecule type" value="Genomic_DNA"/>
</dbReference>
<dbReference type="Proteomes" id="UP001152795">
    <property type="component" value="Unassembled WGS sequence"/>
</dbReference>
<sequence length="250" mass="28548">MASYYRYSSQSKGTFTVHMNDGEKHQIEKWVERYPNIETGGDLFGAWIDDRTAVVQFVLGPGRHCRRTGVSFFQDIDYLREAGSYLTQKQGLCNIGQWHSHHRLGLTRPSGGDENTVWGNMPNLGLDRYIVIIATITGSYYTSSYSHEEGLSVNINPYLFEIKDGRRSNVLHGTFQYMEQNSPFRLDKAIQNKVKIGAETTNDVKRYPKRPHGSESHEVLAKIMKPETAEVLPMIMKPEAKSHHHTQSQN</sequence>
<feature type="non-terminal residue" evidence="1">
    <location>
        <position position="250"/>
    </location>
</feature>
<evidence type="ECO:0000313" key="1">
    <source>
        <dbReference type="EMBL" id="CAB4001906.1"/>
    </source>
</evidence>
<comment type="caution">
    <text evidence="1">The sequence shown here is derived from an EMBL/GenBank/DDBJ whole genome shotgun (WGS) entry which is preliminary data.</text>
</comment>
<keyword evidence="2" id="KW-1185">Reference proteome</keyword>
<dbReference type="AlphaFoldDB" id="A0A7D9E7Y6"/>
<evidence type="ECO:0000313" key="2">
    <source>
        <dbReference type="Proteomes" id="UP001152795"/>
    </source>
</evidence>
<dbReference type="Gene3D" id="3.40.140.10">
    <property type="entry name" value="Cytidine Deaminase, domain 2"/>
    <property type="match status" value="1"/>
</dbReference>
<gene>
    <name evidence="1" type="ORF">PACLA_8A024905</name>
</gene>
<reference evidence="1" key="1">
    <citation type="submission" date="2020-04" db="EMBL/GenBank/DDBJ databases">
        <authorList>
            <person name="Alioto T."/>
            <person name="Alioto T."/>
            <person name="Gomez Garrido J."/>
        </authorList>
    </citation>
    <scope>NUCLEOTIDE SEQUENCE</scope>
    <source>
        <strain evidence="1">A484AB</strain>
    </source>
</reference>
<proteinExistence type="predicted"/>
<dbReference type="OrthoDB" id="5988733at2759"/>
<accession>A0A7D9E7Y6</accession>